<dbReference type="Pfam" id="PF00664">
    <property type="entry name" value="ABC_membrane"/>
    <property type="match status" value="1"/>
</dbReference>
<dbReference type="InterPro" id="IPR011527">
    <property type="entry name" value="ABC1_TM_dom"/>
</dbReference>
<dbReference type="RefSeq" id="WP_346083414.1">
    <property type="nucleotide sequence ID" value="NZ_BAAAGV010000042.1"/>
</dbReference>
<feature type="transmembrane region" description="Helical" evidence="7">
    <location>
        <begin position="244"/>
        <end position="266"/>
    </location>
</feature>
<dbReference type="SUPFAM" id="SSF90123">
    <property type="entry name" value="ABC transporter transmembrane region"/>
    <property type="match status" value="1"/>
</dbReference>
<evidence type="ECO:0000313" key="10">
    <source>
        <dbReference type="EMBL" id="MDT6973062.1"/>
    </source>
</evidence>
<comment type="caution">
    <text evidence="10">The sequence shown here is derived from an EMBL/GenBank/DDBJ whole genome shotgun (WGS) entry which is preliminary data.</text>
</comment>
<dbReference type="Gene3D" id="1.20.1560.10">
    <property type="entry name" value="ABC transporter type 1, transmembrane domain"/>
    <property type="match status" value="1"/>
</dbReference>
<feature type="transmembrane region" description="Helical" evidence="7">
    <location>
        <begin position="140"/>
        <end position="157"/>
    </location>
</feature>
<evidence type="ECO:0000256" key="5">
    <source>
        <dbReference type="ARBA" id="ARBA00022989"/>
    </source>
</evidence>
<dbReference type="SUPFAM" id="SSF52540">
    <property type="entry name" value="P-loop containing nucleoside triphosphate hydrolases"/>
    <property type="match status" value="1"/>
</dbReference>
<comment type="subcellular location">
    <subcellularLocation>
        <location evidence="1">Cell membrane</location>
        <topology evidence="1">Multi-pass membrane protein</topology>
    </subcellularLocation>
</comment>
<keyword evidence="2 7" id="KW-0812">Transmembrane</keyword>
<evidence type="ECO:0000256" key="4">
    <source>
        <dbReference type="ARBA" id="ARBA00022840"/>
    </source>
</evidence>
<keyword evidence="6 7" id="KW-0472">Membrane</keyword>
<dbReference type="SMART" id="SM00382">
    <property type="entry name" value="AAA"/>
    <property type="match status" value="1"/>
</dbReference>
<dbReference type="Proteomes" id="UP001257895">
    <property type="component" value="Unassembled WGS sequence"/>
</dbReference>
<dbReference type="Pfam" id="PF00005">
    <property type="entry name" value="ABC_tran"/>
    <property type="match status" value="1"/>
</dbReference>
<dbReference type="Gene3D" id="3.40.50.300">
    <property type="entry name" value="P-loop containing nucleotide triphosphate hydrolases"/>
    <property type="match status" value="1"/>
</dbReference>
<evidence type="ECO:0000256" key="7">
    <source>
        <dbReference type="SAM" id="Phobius"/>
    </source>
</evidence>
<dbReference type="PROSITE" id="PS50929">
    <property type="entry name" value="ABC_TM1F"/>
    <property type="match status" value="1"/>
</dbReference>
<gene>
    <name evidence="10" type="ORF">QNO05_24895</name>
</gene>
<accession>A0ABU3JDD8</accession>
<dbReference type="InterPro" id="IPR027417">
    <property type="entry name" value="P-loop_NTPase"/>
</dbReference>
<feature type="domain" description="ABC transporter" evidence="8">
    <location>
        <begin position="342"/>
        <end position="577"/>
    </location>
</feature>
<feature type="transmembrane region" description="Helical" evidence="7">
    <location>
        <begin position="163"/>
        <end position="183"/>
    </location>
</feature>
<dbReference type="PANTHER" id="PTHR43394">
    <property type="entry name" value="ATP-DEPENDENT PERMEASE MDL1, MITOCHONDRIAL"/>
    <property type="match status" value="1"/>
</dbReference>
<dbReference type="InterPro" id="IPR039421">
    <property type="entry name" value="Type_1_exporter"/>
</dbReference>
<sequence>MSIAEDLSGPPAWRLLVSYVRPHRWGLLAGALLSLVTGATGLALPLVARELIDDLAHDRAVTGALLLMSALVIGNTVLGAVGSYVLRRAAESVVLGARRTLSSYLLRLRIAAVDRTEPGDLMARITSDTTLLREVTTDSLIGLGTGGLTLLATVALMGWVEPVLLAVTLGVLAVAGTLLGVVVPRIRRASKRAQEAVGVIGASLERVLGALRTVKASGAEPREERTLHDAARESWRMSVRAAKWSAAAGNTAGLAMQLAFITVLAVGGARVATGAIDIGTLVAFLLFVFYLMAPISQVVGAVTQYQAGSAALARIQEALRLPAEPAAPPAALPSLGAAPAAVAFEDVRFRYAEDLPYVHHGVTFAVPPQGLTAFVGPSGAGKTTVFSLIERFYDPESGVITVDGRDVADWALPELRAAIGYVEQDAPVLSGSLRDNLLLGNPDADEDALTRVLKTTRLDGLVSRLPQGLDTLVGHRGTKLSGGERQRVAIARALLRRPRLLLLDEATSQLDAVNEAALRDTVADVARTTTVLVVAHRLSTVTAADRIVVMDAGRVRAVGTHRELVTSDPLYGELAATQFLATAG</sequence>
<reference evidence="10 11" key="1">
    <citation type="submission" date="2023-05" db="EMBL/GenBank/DDBJ databases">
        <title>Streptomyces fuscus sp. nov., a brown-black pigment producing actinomyces isolated from dry sand of Sea duck farm.</title>
        <authorList>
            <person name="Xie J."/>
            <person name="Shen N."/>
        </authorList>
    </citation>
    <scope>NUCLEOTIDE SEQUENCE [LARGE SCALE GENOMIC DNA]</scope>
    <source>
        <strain evidence="10 11">CGMCC 4.1883</strain>
    </source>
</reference>
<keyword evidence="5 7" id="KW-1133">Transmembrane helix</keyword>
<evidence type="ECO:0000256" key="1">
    <source>
        <dbReference type="ARBA" id="ARBA00004651"/>
    </source>
</evidence>
<feature type="transmembrane region" description="Helical" evidence="7">
    <location>
        <begin position="60"/>
        <end position="86"/>
    </location>
</feature>
<evidence type="ECO:0000256" key="2">
    <source>
        <dbReference type="ARBA" id="ARBA00022692"/>
    </source>
</evidence>
<dbReference type="EMBL" id="JASKMB010000026">
    <property type="protein sequence ID" value="MDT6973062.1"/>
    <property type="molecule type" value="Genomic_DNA"/>
</dbReference>
<keyword evidence="3" id="KW-0547">Nucleotide-binding</keyword>
<dbReference type="PANTHER" id="PTHR43394:SF1">
    <property type="entry name" value="ATP-BINDING CASSETTE SUB-FAMILY B MEMBER 10, MITOCHONDRIAL"/>
    <property type="match status" value="1"/>
</dbReference>
<dbReference type="InterPro" id="IPR003593">
    <property type="entry name" value="AAA+_ATPase"/>
</dbReference>
<proteinExistence type="predicted"/>
<feature type="domain" description="ABC transmembrane type-1" evidence="9">
    <location>
        <begin position="28"/>
        <end position="307"/>
    </location>
</feature>
<feature type="transmembrane region" description="Helical" evidence="7">
    <location>
        <begin position="25"/>
        <end position="48"/>
    </location>
</feature>
<dbReference type="GO" id="GO:0005524">
    <property type="term" value="F:ATP binding"/>
    <property type="evidence" value="ECO:0007669"/>
    <property type="project" value="UniProtKB-KW"/>
</dbReference>
<keyword evidence="11" id="KW-1185">Reference proteome</keyword>
<dbReference type="PROSITE" id="PS00211">
    <property type="entry name" value="ABC_TRANSPORTER_1"/>
    <property type="match status" value="1"/>
</dbReference>
<feature type="transmembrane region" description="Helical" evidence="7">
    <location>
        <begin position="272"/>
        <end position="293"/>
    </location>
</feature>
<keyword evidence="4 10" id="KW-0067">ATP-binding</keyword>
<dbReference type="InterPro" id="IPR017871">
    <property type="entry name" value="ABC_transporter-like_CS"/>
</dbReference>
<evidence type="ECO:0000256" key="3">
    <source>
        <dbReference type="ARBA" id="ARBA00022741"/>
    </source>
</evidence>
<name>A0ABU3JDD8_9ACTN</name>
<dbReference type="CDD" id="cd18551">
    <property type="entry name" value="ABC_6TM_LmrA_like"/>
    <property type="match status" value="1"/>
</dbReference>
<dbReference type="PROSITE" id="PS50893">
    <property type="entry name" value="ABC_TRANSPORTER_2"/>
    <property type="match status" value="1"/>
</dbReference>
<evidence type="ECO:0000259" key="8">
    <source>
        <dbReference type="PROSITE" id="PS50893"/>
    </source>
</evidence>
<protein>
    <submittedName>
        <fullName evidence="10">ABC transporter ATP-binding protein</fullName>
    </submittedName>
</protein>
<evidence type="ECO:0000259" key="9">
    <source>
        <dbReference type="PROSITE" id="PS50929"/>
    </source>
</evidence>
<dbReference type="InterPro" id="IPR036640">
    <property type="entry name" value="ABC1_TM_sf"/>
</dbReference>
<evidence type="ECO:0000256" key="6">
    <source>
        <dbReference type="ARBA" id="ARBA00023136"/>
    </source>
</evidence>
<organism evidence="10 11">
    <name type="scientific">Streptomyces thermocarboxydus</name>
    <dbReference type="NCBI Taxonomy" id="59299"/>
    <lineage>
        <taxon>Bacteria</taxon>
        <taxon>Bacillati</taxon>
        <taxon>Actinomycetota</taxon>
        <taxon>Actinomycetes</taxon>
        <taxon>Kitasatosporales</taxon>
        <taxon>Streptomycetaceae</taxon>
        <taxon>Streptomyces</taxon>
    </lineage>
</organism>
<dbReference type="InterPro" id="IPR003439">
    <property type="entry name" value="ABC_transporter-like_ATP-bd"/>
</dbReference>
<evidence type="ECO:0000313" key="11">
    <source>
        <dbReference type="Proteomes" id="UP001257895"/>
    </source>
</evidence>